<feature type="region of interest" description="Disordered" evidence="1">
    <location>
        <begin position="31"/>
        <end position="51"/>
    </location>
</feature>
<organism evidence="2 3">
    <name type="scientific">Datura stramonium</name>
    <name type="common">Jimsonweed</name>
    <name type="synonym">Common thornapple</name>
    <dbReference type="NCBI Taxonomy" id="4076"/>
    <lineage>
        <taxon>Eukaryota</taxon>
        <taxon>Viridiplantae</taxon>
        <taxon>Streptophyta</taxon>
        <taxon>Embryophyta</taxon>
        <taxon>Tracheophyta</taxon>
        <taxon>Spermatophyta</taxon>
        <taxon>Magnoliopsida</taxon>
        <taxon>eudicotyledons</taxon>
        <taxon>Gunneridae</taxon>
        <taxon>Pentapetalae</taxon>
        <taxon>asterids</taxon>
        <taxon>lamiids</taxon>
        <taxon>Solanales</taxon>
        <taxon>Solanaceae</taxon>
        <taxon>Solanoideae</taxon>
        <taxon>Datureae</taxon>
        <taxon>Datura</taxon>
    </lineage>
</organism>
<feature type="compositionally biased region" description="Basic and acidic residues" evidence="1">
    <location>
        <begin position="39"/>
        <end position="48"/>
    </location>
</feature>
<keyword evidence="3" id="KW-1185">Reference proteome</keyword>
<evidence type="ECO:0000313" key="3">
    <source>
        <dbReference type="Proteomes" id="UP000823775"/>
    </source>
</evidence>
<name>A0ABS8VD26_DATST</name>
<sequence length="93" mass="9909">MVELGQDGIPRKVRGYIPGFDVPFNPLRVNGAHVRGRKERNTESKDDSDGASLAAMQELLGGLPRMPQGGASSNTAFVALRLIGNGFLMSPSL</sequence>
<gene>
    <name evidence="2" type="ORF">HAX54_032970</name>
</gene>
<evidence type="ECO:0000313" key="2">
    <source>
        <dbReference type="EMBL" id="MCD9644614.1"/>
    </source>
</evidence>
<protein>
    <submittedName>
        <fullName evidence="2">Uncharacterized protein</fullName>
    </submittedName>
</protein>
<proteinExistence type="predicted"/>
<comment type="caution">
    <text evidence="2">The sequence shown here is derived from an EMBL/GenBank/DDBJ whole genome shotgun (WGS) entry which is preliminary data.</text>
</comment>
<accession>A0ABS8VD26</accession>
<dbReference type="EMBL" id="JACEIK010004207">
    <property type="protein sequence ID" value="MCD9644614.1"/>
    <property type="molecule type" value="Genomic_DNA"/>
</dbReference>
<evidence type="ECO:0000256" key="1">
    <source>
        <dbReference type="SAM" id="MobiDB-lite"/>
    </source>
</evidence>
<reference evidence="2 3" key="1">
    <citation type="journal article" date="2021" name="BMC Genomics">
        <title>Datura genome reveals duplications of psychoactive alkaloid biosynthetic genes and high mutation rate following tissue culture.</title>
        <authorList>
            <person name="Rajewski A."/>
            <person name="Carter-House D."/>
            <person name="Stajich J."/>
            <person name="Litt A."/>
        </authorList>
    </citation>
    <scope>NUCLEOTIDE SEQUENCE [LARGE SCALE GENOMIC DNA]</scope>
    <source>
        <strain evidence="2">AR-01</strain>
    </source>
</reference>
<dbReference type="Proteomes" id="UP000823775">
    <property type="component" value="Unassembled WGS sequence"/>
</dbReference>